<feature type="compositionally biased region" description="Basic and acidic residues" evidence="1">
    <location>
        <begin position="63"/>
        <end position="74"/>
    </location>
</feature>
<gene>
    <name evidence="2" type="ORF">B0J13DRAFT_554370</name>
</gene>
<protein>
    <submittedName>
        <fullName evidence="2">Uncharacterized protein</fullName>
    </submittedName>
</protein>
<reference evidence="2" key="1">
    <citation type="journal article" date="2021" name="Nat. Commun.">
        <title>Genetic determinants of endophytism in the Arabidopsis root mycobiome.</title>
        <authorList>
            <person name="Mesny F."/>
            <person name="Miyauchi S."/>
            <person name="Thiergart T."/>
            <person name="Pickel B."/>
            <person name="Atanasova L."/>
            <person name="Karlsson M."/>
            <person name="Huettel B."/>
            <person name="Barry K.W."/>
            <person name="Haridas S."/>
            <person name="Chen C."/>
            <person name="Bauer D."/>
            <person name="Andreopoulos W."/>
            <person name="Pangilinan J."/>
            <person name="LaButti K."/>
            <person name="Riley R."/>
            <person name="Lipzen A."/>
            <person name="Clum A."/>
            <person name="Drula E."/>
            <person name="Henrissat B."/>
            <person name="Kohler A."/>
            <person name="Grigoriev I.V."/>
            <person name="Martin F.M."/>
            <person name="Hacquard S."/>
        </authorList>
    </citation>
    <scope>NUCLEOTIDE SEQUENCE</scope>
    <source>
        <strain evidence="2">MPI-CAGE-AT-0021</strain>
    </source>
</reference>
<feature type="compositionally biased region" description="Pro residues" evidence="1">
    <location>
        <begin position="79"/>
        <end position="88"/>
    </location>
</feature>
<evidence type="ECO:0000256" key="1">
    <source>
        <dbReference type="SAM" id="MobiDB-lite"/>
    </source>
</evidence>
<proteinExistence type="predicted"/>
<feature type="region of interest" description="Disordered" evidence="1">
    <location>
        <begin position="1"/>
        <end position="88"/>
    </location>
</feature>
<dbReference type="EMBL" id="JAGMUU010000009">
    <property type="protein sequence ID" value="KAH7145868.1"/>
    <property type="molecule type" value="Genomic_DNA"/>
</dbReference>
<sequence>MDSSKGKRNRESSASAASPVPNKKAKQATSIGSTVSSSSSSSCDGSVTSDSLPTLHLDPLKPAFRDIRYDETRARSKSPQPPSPRSLQ</sequence>
<evidence type="ECO:0000313" key="3">
    <source>
        <dbReference type="Proteomes" id="UP000717696"/>
    </source>
</evidence>
<keyword evidence="3" id="KW-1185">Reference proteome</keyword>
<accession>A0A9P9ERV9</accession>
<dbReference type="AlphaFoldDB" id="A0A9P9ERV9"/>
<comment type="caution">
    <text evidence="2">The sequence shown here is derived from an EMBL/GenBank/DDBJ whole genome shotgun (WGS) entry which is preliminary data.</text>
</comment>
<feature type="compositionally biased region" description="Low complexity" evidence="1">
    <location>
        <begin position="30"/>
        <end position="51"/>
    </location>
</feature>
<organism evidence="2 3">
    <name type="scientific">Dactylonectria estremocensis</name>
    <dbReference type="NCBI Taxonomy" id="1079267"/>
    <lineage>
        <taxon>Eukaryota</taxon>
        <taxon>Fungi</taxon>
        <taxon>Dikarya</taxon>
        <taxon>Ascomycota</taxon>
        <taxon>Pezizomycotina</taxon>
        <taxon>Sordariomycetes</taxon>
        <taxon>Hypocreomycetidae</taxon>
        <taxon>Hypocreales</taxon>
        <taxon>Nectriaceae</taxon>
        <taxon>Dactylonectria</taxon>
    </lineage>
</organism>
<name>A0A9P9ERV9_9HYPO</name>
<dbReference type="Proteomes" id="UP000717696">
    <property type="component" value="Unassembled WGS sequence"/>
</dbReference>
<evidence type="ECO:0000313" key="2">
    <source>
        <dbReference type="EMBL" id="KAH7145868.1"/>
    </source>
</evidence>